<evidence type="ECO:0000256" key="4">
    <source>
        <dbReference type="ARBA" id="ARBA00022571"/>
    </source>
</evidence>
<sequence length="612" mass="67475">MEAMAVGSFFRVPWMSIPNRRSEFHCDFSISSFLRAKMARGDIAFKRRTSVVACNGRVGGGNAASVDFGGYPGEDDKQFVDWFRQAWPYICSHRGSTFVVVISSEVVDSPHLDGILKDISLLHELGIRFVLVPGTSVQVDKLLKEKETEARYAGPYRITDPVSLDAAMEAAGRVRHDIEAKLSPGPPILNLRRHGDNSRWRGNRVCVSSGNFLAAKRRGVVGGIDHGATGEVKRIDVSRIRERLAKDCIVLASNLGYSSTGQVLNCNTYEVATACALAIEADKLICIVDGQILDEGRNLIRFMTLKDADSLIRKRAEQSETAANYVKAVDEDDKSFSESPKLDEDIGIHNRKVLREKFNSIFQNGVGFDNGNGLWFHEQGFAIGGQERLSRSNGYLVELAAAVFVCRGGVQRVHLVDGTLGGALLLELFSRDGVGTMVASDVYEGTRMARNEDLQGIKQVLEPLEEAGVLVRRTDETLLASLESFIVVERDGSILACAALFPFHNEKSGEVAAFAVSPEFRGQGQGDQLLDYIEKTATTFGLEKLFLLTTRTADWFVRRGFAECTIESLPKEKRKKIDLSRGSKYYIKNLLPKCGRIGVPINDVTVNGRLHS</sequence>
<dbReference type="InterPro" id="IPR010167">
    <property type="entry name" value="NH2A_AcTrfase"/>
</dbReference>
<accession>A0A0K9NI32</accession>
<dbReference type="Gene3D" id="3.40.630.30">
    <property type="match status" value="1"/>
</dbReference>
<dbReference type="InterPro" id="IPR016181">
    <property type="entry name" value="Acyl_CoA_acyltransferase"/>
</dbReference>
<proteinExistence type="inferred from homology"/>
<dbReference type="SUPFAM" id="SSF53633">
    <property type="entry name" value="Carbamate kinase-like"/>
    <property type="match status" value="2"/>
</dbReference>
<dbReference type="GO" id="GO:0004358">
    <property type="term" value="F:L-glutamate N-acetyltransferase activity, acting on acetyl-L-ornithine as donor"/>
    <property type="evidence" value="ECO:0000318"/>
    <property type="project" value="GO_Central"/>
</dbReference>
<dbReference type="PROSITE" id="PS51186">
    <property type="entry name" value="GNAT"/>
    <property type="match status" value="1"/>
</dbReference>
<dbReference type="EC" id="2.3.1.1" evidence="3"/>
<dbReference type="CDD" id="cd04301">
    <property type="entry name" value="NAT_SF"/>
    <property type="match status" value="1"/>
</dbReference>
<evidence type="ECO:0000313" key="11">
    <source>
        <dbReference type="Proteomes" id="UP000036987"/>
    </source>
</evidence>
<keyword evidence="5" id="KW-0028">Amino-acid biosynthesis</keyword>
<keyword evidence="4" id="KW-0055">Arginine biosynthesis</keyword>
<dbReference type="STRING" id="29655.A0A0K9NI32"/>
<protein>
    <recommendedName>
        <fullName evidence="3">amino-acid N-acetyltransferase</fullName>
        <ecNumber evidence="3">2.3.1.1</ecNumber>
    </recommendedName>
</protein>
<dbReference type="InterPro" id="IPR033719">
    <property type="entry name" value="NAGS_kin"/>
</dbReference>
<evidence type="ECO:0000256" key="1">
    <source>
        <dbReference type="ARBA" id="ARBA00004925"/>
    </source>
</evidence>
<dbReference type="InterPro" id="IPR036393">
    <property type="entry name" value="AceGlu_kinase-like_sf"/>
</dbReference>
<dbReference type="OMA" id="KRKYNWD"/>
<evidence type="ECO:0000313" key="10">
    <source>
        <dbReference type="EMBL" id="KMZ56288.1"/>
    </source>
</evidence>
<dbReference type="AlphaFoldDB" id="A0A0K9NI32"/>
<dbReference type="SUPFAM" id="SSF55729">
    <property type="entry name" value="Acyl-CoA N-acyltransferases (Nat)"/>
    <property type="match status" value="1"/>
</dbReference>
<keyword evidence="7" id="KW-0012">Acyltransferase</keyword>
<dbReference type="OrthoDB" id="438291at2759"/>
<gene>
    <name evidence="10" type="ORF">ZOSMA_97G00570</name>
</gene>
<comment type="catalytic activity">
    <reaction evidence="8">
        <text>L-glutamate + acetyl-CoA = N-acetyl-L-glutamate + CoA + H(+)</text>
        <dbReference type="Rhea" id="RHEA:24292"/>
        <dbReference type="ChEBI" id="CHEBI:15378"/>
        <dbReference type="ChEBI" id="CHEBI:29985"/>
        <dbReference type="ChEBI" id="CHEBI:44337"/>
        <dbReference type="ChEBI" id="CHEBI:57287"/>
        <dbReference type="ChEBI" id="CHEBI:57288"/>
        <dbReference type="EC" id="2.3.1.1"/>
    </reaction>
</comment>
<comment type="caution">
    <text evidence="10">The sequence shown here is derived from an EMBL/GenBank/DDBJ whole genome shotgun (WGS) entry which is preliminary data.</text>
</comment>
<keyword evidence="11" id="KW-1185">Reference proteome</keyword>
<dbReference type="UniPathway" id="UPA00068">
    <property type="reaction ID" value="UER00106"/>
</dbReference>
<name>A0A0K9NI32_ZOSMR</name>
<dbReference type="GO" id="GO:0006526">
    <property type="term" value="P:L-arginine biosynthetic process"/>
    <property type="evidence" value="ECO:0000318"/>
    <property type="project" value="GO_Central"/>
</dbReference>
<reference evidence="11" key="1">
    <citation type="journal article" date="2016" name="Nature">
        <title>The genome of the seagrass Zostera marina reveals angiosperm adaptation to the sea.</title>
        <authorList>
            <person name="Olsen J.L."/>
            <person name="Rouze P."/>
            <person name="Verhelst B."/>
            <person name="Lin Y.-C."/>
            <person name="Bayer T."/>
            <person name="Collen J."/>
            <person name="Dattolo E."/>
            <person name="De Paoli E."/>
            <person name="Dittami S."/>
            <person name="Maumus F."/>
            <person name="Michel G."/>
            <person name="Kersting A."/>
            <person name="Lauritano C."/>
            <person name="Lohaus R."/>
            <person name="Toepel M."/>
            <person name="Tonon T."/>
            <person name="Vanneste K."/>
            <person name="Amirebrahimi M."/>
            <person name="Brakel J."/>
            <person name="Bostroem C."/>
            <person name="Chovatia M."/>
            <person name="Grimwood J."/>
            <person name="Jenkins J.W."/>
            <person name="Jueterbock A."/>
            <person name="Mraz A."/>
            <person name="Stam W.T."/>
            <person name="Tice H."/>
            <person name="Bornberg-Bauer E."/>
            <person name="Green P.J."/>
            <person name="Pearson G.A."/>
            <person name="Procaccini G."/>
            <person name="Duarte C.M."/>
            <person name="Schmutz J."/>
            <person name="Reusch T.B.H."/>
            <person name="Van de Peer Y."/>
        </authorList>
    </citation>
    <scope>NUCLEOTIDE SEQUENCE [LARGE SCALE GENOMIC DNA]</scope>
    <source>
        <strain evidence="11">cv. Finnish</strain>
    </source>
</reference>
<dbReference type="EMBL" id="LFYR01002205">
    <property type="protein sequence ID" value="KMZ56288.1"/>
    <property type="molecule type" value="Genomic_DNA"/>
</dbReference>
<dbReference type="InterPro" id="IPR000182">
    <property type="entry name" value="GNAT_dom"/>
</dbReference>
<dbReference type="HAMAP" id="MF_01105">
    <property type="entry name" value="N_acetyl_glu_synth"/>
    <property type="match status" value="1"/>
</dbReference>
<evidence type="ECO:0000256" key="8">
    <source>
        <dbReference type="ARBA" id="ARBA00048372"/>
    </source>
</evidence>
<evidence type="ECO:0000256" key="5">
    <source>
        <dbReference type="ARBA" id="ARBA00022605"/>
    </source>
</evidence>
<dbReference type="Proteomes" id="UP000036987">
    <property type="component" value="Unassembled WGS sequence"/>
</dbReference>
<evidence type="ECO:0000256" key="7">
    <source>
        <dbReference type="ARBA" id="ARBA00023315"/>
    </source>
</evidence>
<evidence type="ECO:0000256" key="2">
    <source>
        <dbReference type="ARBA" id="ARBA00009145"/>
    </source>
</evidence>
<dbReference type="GO" id="GO:0004042">
    <property type="term" value="F:L-glutamate N-acetyltransferase activity"/>
    <property type="evidence" value="ECO:0007669"/>
    <property type="project" value="InterPro"/>
</dbReference>
<dbReference type="Pfam" id="PF00583">
    <property type="entry name" value="Acetyltransf_1"/>
    <property type="match status" value="1"/>
</dbReference>
<organism evidence="10 11">
    <name type="scientific">Zostera marina</name>
    <name type="common">Eelgrass</name>
    <dbReference type="NCBI Taxonomy" id="29655"/>
    <lineage>
        <taxon>Eukaryota</taxon>
        <taxon>Viridiplantae</taxon>
        <taxon>Streptophyta</taxon>
        <taxon>Embryophyta</taxon>
        <taxon>Tracheophyta</taxon>
        <taxon>Spermatophyta</taxon>
        <taxon>Magnoliopsida</taxon>
        <taxon>Liliopsida</taxon>
        <taxon>Zosteraceae</taxon>
        <taxon>Zostera</taxon>
    </lineage>
</organism>
<dbReference type="InterPro" id="IPR001048">
    <property type="entry name" value="Asp/Glu/Uridylate_kinase"/>
</dbReference>
<dbReference type="GO" id="GO:0005737">
    <property type="term" value="C:cytoplasm"/>
    <property type="evidence" value="ECO:0007669"/>
    <property type="project" value="InterPro"/>
</dbReference>
<keyword evidence="6 10" id="KW-0808">Transferase</keyword>
<dbReference type="CDD" id="cd04237">
    <property type="entry name" value="AAK_NAGS-ABP"/>
    <property type="match status" value="1"/>
</dbReference>
<evidence type="ECO:0000256" key="3">
    <source>
        <dbReference type="ARBA" id="ARBA00012697"/>
    </source>
</evidence>
<dbReference type="NCBIfam" id="TIGR01890">
    <property type="entry name" value="N-Ac-Glu-synth"/>
    <property type="match status" value="1"/>
</dbReference>
<dbReference type="PANTHER" id="PTHR30602">
    <property type="entry name" value="AMINO-ACID ACETYLTRANSFERASE"/>
    <property type="match status" value="1"/>
</dbReference>
<dbReference type="PANTHER" id="PTHR30602:SF12">
    <property type="entry name" value="AMINO-ACID ACETYLTRANSFERASE NAGS1, CHLOROPLASTIC-RELATED"/>
    <property type="match status" value="1"/>
</dbReference>
<comment type="similarity">
    <text evidence="2">Belongs to the acetyltransferase family. ArgA subfamily.</text>
</comment>
<comment type="pathway">
    <text evidence="1">Amino-acid biosynthesis; L-arginine biosynthesis; N(2)-acetyl-L-ornithine from L-glutamate: step 1/4.</text>
</comment>
<feature type="domain" description="N-acetyltransferase" evidence="9">
    <location>
        <begin position="440"/>
        <end position="578"/>
    </location>
</feature>
<evidence type="ECO:0000256" key="6">
    <source>
        <dbReference type="ARBA" id="ARBA00022679"/>
    </source>
</evidence>
<evidence type="ECO:0000259" key="9">
    <source>
        <dbReference type="PROSITE" id="PS51186"/>
    </source>
</evidence>
<dbReference type="Gene3D" id="3.40.1160.10">
    <property type="entry name" value="Acetylglutamate kinase-like"/>
    <property type="match status" value="1"/>
</dbReference>
<dbReference type="Pfam" id="PF00696">
    <property type="entry name" value="AA_kinase"/>
    <property type="match status" value="1"/>
</dbReference>